<evidence type="ECO:0000313" key="2">
    <source>
        <dbReference type="EMBL" id="MDP1519671.1"/>
    </source>
</evidence>
<reference evidence="2" key="1">
    <citation type="journal article" date="2010" name="Int. J. Syst. Evol. Microbiol.">
        <title>Porticoccus litoralis gen. nov., sp. nov., a gammaproteobacterium isolated from the Yellow Sea.</title>
        <authorList>
            <person name="Oh H.M."/>
            <person name="Kim H."/>
            <person name="Kim K.M."/>
            <person name="Min G.S."/>
            <person name="Cho J.C."/>
        </authorList>
    </citation>
    <scope>NUCLEOTIDE SEQUENCE</scope>
    <source>
        <strain evidence="2">DSM 25064</strain>
    </source>
</reference>
<keyword evidence="1" id="KW-0472">Membrane</keyword>
<accession>A0AAW8B1J9</accession>
<organism evidence="2 3">
    <name type="scientific">Porticoccus litoralis</name>
    <dbReference type="NCBI Taxonomy" id="434086"/>
    <lineage>
        <taxon>Bacteria</taxon>
        <taxon>Pseudomonadati</taxon>
        <taxon>Pseudomonadota</taxon>
        <taxon>Gammaproteobacteria</taxon>
        <taxon>Cellvibrionales</taxon>
        <taxon>Porticoccaceae</taxon>
        <taxon>Porticoccus</taxon>
    </lineage>
</organism>
<evidence type="ECO:0000256" key="1">
    <source>
        <dbReference type="SAM" id="Phobius"/>
    </source>
</evidence>
<keyword evidence="3" id="KW-1185">Reference proteome</keyword>
<keyword evidence="1" id="KW-1133">Transmembrane helix</keyword>
<comment type="caution">
    <text evidence="2">The sequence shown here is derived from an EMBL/GenBank/DDBJ whole genome shotgun (WGS) entry which is preliminary data.</text>
</comment>
<protein>
    <submittedName>
        <fullName evidence="2">Uncharacterized protein</fullName>
    </submittedName>
</protein>
<gene>
    <name evidence="2" type="ORF">Q8A57_01650</name>
</gene>
<feature type="transmembrane region" description="Helical" evidence="1">
    <location>
        <begin position="85"/>
        <end position="106"/>
    </location>
</feature>
<reference evidence="2" key="2">
    <citation type="submission" date="2023-08" db="EMBL/GenBank/DDBJ databases">
        <authorList>
            <person name="Luo J."/>
        </authorList>
    </citation>
    <scope>NUCLEOTIDE SEQUENCE</scope>
    <source>
        <strain evidence="2">DSM 25064</strain>
    </source>
</reference>
<evidence type="ECO:0000313" key="3">
    <source>
        <dbReference type="Proteomes" id="UP001178354"/>
    </source>
</evidence>
<dbReference type="EMBL" id="JAUUUU010000001">
    <property type="protein sequence ID" value="MDP1519671.1"/>
    <property type="molecule type" value="Genomic_DNA"/>
</dbReference>
<dbReference type="Proteomes" id="UP001178354">
    <property type="component" value="Unassembled WGS sequence"/>
</dbReference>
<dbReference type="RefSeq" id="WP_305169182.1">
    <property type="nucleotide sequence ID" value="NZ_JAUUUU010000001.1"/>
</dbReference>
<feature type="transmembrane region" description="Helical" evidence="1">
    <location>
        <begin position="12"/>
        <end position="35"/>
    </location>
</feature>
<sequence>MESKIPIPTDNIYKFLATFGLVLMVSSLTLLIYTYQATNDVAFKNASAIYDLDISNRPDEDKKRRAKLLNREVEITVTNRNVAKWFFSGLFGLGFLASIVGFERWYKYIQPEHDRAIKLQNQKLELELELASLNKLSQQDAQNTRAPA</sequence>
<proteinExistence type="predicted"/>
<name>A0AAW8B1J9_9GAMM</name>
<keyword evidence="1" id="KW-0812">Transmembrane</keyword>
<dbReference type="AlphaFoldDB" id="A0AAW8B1J9"/>